<dbReference type="KEGG" id="mpsc:MPSYJ_49500"/>
<protein>
    <submittedName>
        <fullName evidence="1">Uncharacterized protein</fullName>
    </submittedName>
</protein>
<dbReference type="RefSeq" id="WP_163726034.1">
    <property type="nucleotide sequence ID" value="NZ_AP022574.1"/>
</dbReference>
<name>A0A7I7MJQ8_9MYCO</name>
<dbReference type="Proteomes" id="UP000466514">
    <property type="component" value="Chromosome"/>
</dbReference>
<dbReference type="EMBL" id="AP022574">
    <property type="protein sequence ID" value="BBX71489.1"/>
    <property type="molecule type" value="Genomic_DNA"/>
</dbReference>
<accession>A0A7I7MJQ8</accession>
<sequence length="223" mass="24575">MVVHTRTQAEVMARFDELVAALWYAGERFDQGRVLEARELAAHIRRLVHQGATTRALIDELGVRQDFTWVDTAGALNPKTAASAACLTLMKIRTGSKRCGEFVPKLSLYPPAPIRTRDGGHIDRGSRIPFDHWWTNPVVKDADGVEYSRKQLVLALASSEFTDPEVEAAYTALAGSESLGWVVRRESAATGLERNPVMASVRQIGFEVLQSISQQRDVIAACA</sequence>
<reference evidence="1 2" key="1">
    <citation type="journal article" date="2019" name="Emerg. Microbes Infect.">
        <title>Comprehensive subspecies identification of 175 nontuberculous mycobacteria species based on 7547 genomic profiles.</title>
        <authorList>
            <person name="Matsumoto Y."/>
            <person name="Kinjo T."/>
            <person name="Motooka D."/>
            <person name="Nabeya D."/>
            <person name="Jung N."/>
            <person name="Uechi K."/>
            <person name="Horii T."/>
            <person name="Iida T."/>
            <person name="Fujita J."/>
            <person name="Nakamura S."/>
        </authorList>
    </citation>
    <scope>NUCLEOTIDE SEQUENCE [LARGE SCALE GENOMIC DNA]</scope>
    <source>
        <strain evidence="1 2">JCM 13323</strain>
    </source>
</reference>
<dbReference type="AlphaFoldDB" id="A0A7I7MJQ8"/>
<evidence type="ECO:0000313" key="1">
    <source>
        <dbReference type="EMBL" id="BBX71489.1"/>
    </source>
</evidence>
<keyword evidence="2" id="KW-1185">Reference proteome</keyword>
<evidence type="ECO:0000313" key="2">
    <source>
        <dbReference type="Proteomes" id="UP000466514"/>
    </source>
</evidence>
<organism evidence="1 2">
    <name type="scientific">Mycolicibacterium psychrotolerans</name>
    <dbReference type="NCBI Taxonomy" id="216929"/>
    <lineage>
        <taxon>Bacteria</taxon>
        <taxon>Bacillati</taxon>
        <taxon>Actinomycetota</taxon>
        <taxon>Actinomycetes</taxon>
        <taxon>Mycobacteriales</taxon>
        <taxon>Mycobacteriaceae</taxon>
        <taxon>Mycolicibacterium</taxon>
    </lineage>
</organism>
<gene>
    <name evidence="1" type="ORF">MPSYJ_49500</name>
</gene>
<proteinExistence type="predicted"/>